<evidence type="ECO:0000256" key="3">
    <source>
        <dbReference type="SAM" id="MobiDB-lite"/>
    </source>
</evidence>
<sequence>MSLRLGIRSSWRLLSLGTGVTRRHISRAIDPPFPTVPTCPSPTCACAATPEMPQGLEIDHKRPLNGTMAAYSEQVLICTGKDDWPSRIEEENSGDNLAADIKELLGKGGIYSDPFHNVAITNSSFPSSLPPRGEVLTTSAYILPSFKYVPFLPRVSFDSVQALVKGYLLPTKLSPAHNALSPIHKDRLLRSSSYQNILYGVQDVNDILVLICGHGGRDMRCGITGPLLRSEFERMLPMKDVQVLHNPVKIPLPSEEKEISGPETVKSARTARVGVISHIGGHKFAGNVILYIPPTMKTASGATHSLAGCGICVRRSELFNTSRSVSPAGSNSSSNEHRGIDPEIELQLQRRLASIYGDIEVDNGPISDATENNLNEEGVEEEDVFEFRLFGTSKGETSLKNEPKPVQKIVLNDKEELGDGGFVGQRDIGFYIQEKATGYRRREIEAIAVSGEDVLQVKKKRYFGWEVPWRVTVLRDFSSKSEAVLKRQSVRDLVEGKRKKPGKKRRILLRVRMKKKAEIQEKKRAEMEAKEASLKEKKTRRNREKKVKRKMKEKAKKIAASGDPSGGNAGVEDGGEVDIEDRESSSE</sequence>
<comment type="caution">
    <text evidence="4">The sequence shown here is derived from an EMBL/GenBank/DDBJ whole genome shotgun (WGS) entry which is preliminary data.</text>
</comment>
<dbReference type="OrthoDB" id="10253744at2759"/>
<proteinExistence type="inferred from homology"/>
<feature type="non-terminal residue" evidence="4">
    <location>
        <position position="1"/>
    </location>
</feature>
<feature type="compositionally biased region" description="Basic residues" evidence="3">
    <location>
        <begin position="537"/>
        <end position="557"/>
    </location>
</feature>
<accession>A0A3E2GZW0</accession>
<name>A0A3E2GZW0_SCYLI</name>
<dbReference type="PANTHER" id="PTHR31902:SF7">
    <property type="entry name" value="ALTERED INHERITANCE OF MITOCHONDRIA PROTEIN 32"/>
    <property type="match status" value="1"/>
</dbReference>
<dbReference type="Proteomes" id="UP000258309">
    <property type="component" value="Unassembled WGS sequence"/>
</dbReference>
<organism evidence="4 5">
    <name type="scientific">Scytalidium lignicola</name>
    <name type="common">Hyphomycete</name>
    <dbReference type="NCBI Taxonomy" id="5539"/>
    <lineage>
        <taxon>Eukaryota</taxon>
        <taxon>Fungi</taxon>
        <taxon>Dikarya</taxon>
        <taxon>Ascomycota</taxon>
        <taxon>Pezizomycotina</taxon>
        <taxon>Leotiomycetes</taxon>
        <taxon>Leotiomycetes incertae sedis</taxon>
        <taxon>Scytalidium</taxon>
    </lineage>
</organism>
<dbReference type="Pfam" id="PF06999">
    <property type="entry name" value="Suc_Fer-like"/>
    <property type="match status" value="1"/>
</dbReference>
<dbReference type="EMBL" id="NCSJ02000247">
    <property type="protein sequence ID" value="RFU26694.1"/>
    <property type="molecule type" value="Genomic_DNA"/>
</dbReference>
<reference evidence="4 5" key="1">
    <citation type="submission" date="2018-05" db="EMBL/GenBank/DDBJ databases">
        <title>Draft genome sequence of Scytalidium lignicola DSM 105466, a ubiquitous saprotrophic fungus.</title>
        <authorList>
            <person name="Buettner E."/>
            <person name="Gebauer A.M."/>
            <person name="Hofrichter M."/>
            <person name="Liers C."/>
            <person name="Kellner H."/>
        </authorList>
    </citation>
    <scope>NUCLEOTIDE SEQUENCE [LARGE SCALE GENOMIC DNA]</scope>
    <source>
        <strain evidence="4 5">DSM 105466</strain>
    </source>
</reference>
<dbReference type="STRING" id="5539.A0A3E2GZW0"/>
<keyword evidence="5" id="KW-1185">Reference proteome</keyword>
<feature type="compositionally biased region" description="Low complexity" evidence="3">
    <location>
        <begin position="322"/>
        <end position="334"/>
    </location>
</feature>
<evidence type="ECO:0000256" key="2">
    <source>
        <dbReference type="ARBA" id="ARBA00040895"/>
    </source>
</evidence>
<feature type="region of interest" description="Disordered" evidence="3">
    <location>
        <begin position="520"/>
        <end position="587"/>
    </location>
</feature>
<feature type="non-terminal residue" evidence="4">
    <location>
        <position position="587"/>
    </location>
</feature>
<dbReference type="InterPro" id="IPR018555">
    <property type="entry name" value="C630.06c-like"/>
</dbReference>
<comment type="similarity">
    <text evidence="1">Belongs to the AIM32 family.</text>
</comment>
<dbReference type="PANTHER" id="PTHR31902">
    <property type="entry name" value="ACTIN PATCHES DISTAL PROTEIN 1"/>
    <property type="match status" value="1"/>
</dbReference>
<protein>
    <recommendedName>
        <fullName evidence="2">Altered inheritance of mitochondria protein 32</fullName>
    </recommendedName>
</protein>
<dbReference type="AlphaFoldDB" id="A0A3E2GZW0"/>
<evidence type="ECO:0000256" key="1">
    <source>
        <dbReference type="ARBA" id="ARBA00038208"/>
    </source>
</evidence>
<evidence type="ECO:0000313" key="4">
    <source>
        <dbReference type="EMBL" id="RFU26694.1"/>
    </source>
</evidence>
<feature type="compositionally biased region" description="Basic and acidic residues" evidence="3">
    <location>
        <begin position="520"/>
        <end position="536"/>
    </location>
</feature>
<evidence type="ECO:0000313" key="5">
    <source>
        <dbReference type="Proteomes" id="UP000258309"/>
    </source>
</evidence>
<dbReference type="Pfam" id="PF09428">
    <property type="entry name" value="DUF2011"/>
    <property type="match status" value="1"/>
</dbReference>
<dbReference type="InterPro" id="IPR009737">
    <property type="entry name" value="Aim32/Apd1-like"/>
</dbReference>
<gene>
    <name evidence="4" type="ORF">B7463_g9644</name>
</gene>
<feature type="region of interest" description="Disordered" evidence="3">
    <location>
        <begin position="322"/>
        <end position="341"/>
    </location>
</feature>